<reference evidence="3" key="1">
    <citation type="journal article" date="2020" name="Nat. Commun.">
        <title>Large-scale genome sequencing of mycorrhizal fungi provides insights into the early evolution of symbiotic traits.</title>
        <authorList>
            <person name="Miyauchi S."/>
            <person name="Kiss E."/>
            <person name="Kuo A."/>
            <person name="Drula E."/>
            <person name="Kohler A."/>
            <person name="Sanchez-Garcia M."/>
            <person name="Morin E."/>
            <person name="Andreopoulos B."/>
            <person name="Barry K.W."/>
            <person name="Bonito G."/>
            <person name="Buee M."/>
            <person name="Carver A."/>
            <person name="Chen C."/>
            <person name="Cichocki N."/>
            <person name="Clum A."/>
            <person name="Culley D."/>
            <person name="Crous P.W."/>
            <person name="Fauchery L."/>
            <person name="Girlanda M."/>
            <person name="Hayes R.D."/>
            <person name="Keri Z."/>
            <person name="LaButti K."/>
            <person name="Lipzen A."/>
            <person name="Lombard V."/>
            <person name="Magnuson J."/>
            <person name="Maillard F."/>
            <person name="Murat C."/>
            <person name="Nolan M."/>
            <person name="Ohm R.A."/>
            <person name="Pangilinan J."/>
            <person name="Pereira M.F."/>
            <person name="Perotto S."/>
            <person name="Peter M."/>
            <person name="Pfister S."/>
            <person name="Riley R."/>
            <person name="Sitrit Y."/>
            <person name="Stielow J.B."/>
            <person name="Szollosi G."/>
            <person name="Zifcakova L."/>
            <person name="Stursova M."/>
            <person name="Spatafora J.W."/>
            <person name="Tedersoo L."/>
            <person name="Vaario L.M."/>
            <person name="Yamada A."/>
            <person name="Yan M."/>
            <person name="Wang P."/>
            <person name="Xu J."/>
            <person name="Bruns T."/>
            <person name="Baldrian P."/>
            <person name="Vilgalys R."/>
            <person name="Dunand C."/>
            <person name="Henrissat B."/>
            <person name="Grigoriev I.V."/>
            <person name="Hibbett D."/>
            <person name="Nagy L.G."/>
            <person name="Martin F.M."/>
        </authorList>
    </citation>
    <scope>NUCLEOTIDE SEQUENCE</scope>
    <source>
        <strain evidence="3">UP504</strain>
    </source>
</reference>
<dbReference type="OrthoDB" id="276323at2759"/>
<comment type="similarity">
    <text evidence="1">Belongs to the TCP11 family.</text>
</comment>
<dbReference type="Pfam" id="PF05794">
    <property type="entry name" value="Tcp11"/>
    <property type="match status" value="2"/>
</dbReference>
<dbReference type="Proteomes" id="UP000886523">
    <property type="component" value="Unassembled WGS sequence"/>
</dbReference>
<evidence type="ECO:0000256" key="2">
    <source>
        <dbReference type="SAM" id="MobiDB-lite"/>
    </source>
</evidence>
<feature type="region of interest" description="Disordered" evidence="2">
    <location>
        <begin position="807"/>
        <end position="829"/>
    </location>
</feature>
<name>A0A9P6B3Y6_9AGAM</name>
<dbReference type="InterPro" id="IPR008862">
    <property type="entry name" value="Tcp11"/>
</dbReference>
<feature type="compositionally biased region" description="Pro residues" evidence="2">
    <location>
        <begin position="132"/>
        <end position="143"/>
    </location>
</feature>
<evidence type="ECO:0000313" key="3">
    <source>
        <dbReference type="EMBL" id="KAF9517278.1"/>
    </source>
</evidence>
<feature type="compositionally biased region" description="Polar residues" evidence="2">
    <location>
        <begin position="64"/>
        <end position="84"/>
    </location>
</feature>
<dbReference type="AlphaFoldDB" id="A0A9P6B3Y6"/>
<feature type="compositionally biased region" description="Polar residues" evidence="2">
    <location>
        <begin position="812"/>
        <end position="822"/>
    </location>
</feature>
<accession>A0A9P6B3Y6</accession>
<comment type="caution">
    <text evidence="3">The sequence shown here is derived from an EMBL/GenBank/DDBJ whole genome shotgun (WGS) entry which is preliminary data.</text>
</comment>
<organism evidence="3 4">
    <name type="scientific">Hydnum rufescens UP504</name>
    <dbReference type="NCBI Taxonomy" id="1448309"/>
    <lineage>
        <taxon>Eukaryota</taxon>
        <taxon>Fungi</taxon>
        <taxon>Dikarya</taxon>
        <taxon>Basidiomycota</taxon>
        <taxon>Agaricomycotina</taxon>
        <taxon>Agaricomycetes</taxon>
        <taxon>Cantharellales</taxon>
        <taxon>Hydnaceae</taxon>
        <taxon>Hydnum</taxon>
    </lineage>
</organism>
<feature type="region of interest" description="Disordered" evidence="2">
    <location>
        <begin position="268"/>
        <end position="292"/>
    </location>
</feature>
<keyword evidence="4" id="KW-1185">Reference proteome</keyword>
<gene>
    <name evidence="3" type="ORF">BS47DRAFT_1326655</name>
</gene>
<feature type="region of interest" description="Disordered" evidence="2">
    <location>
        <begin position="1"/>
        <end position="143"/>
    </location>
</feature>
<feature type="region of interest" description="Disordered" evidence="2">
    <location>
        <begin position="605"/>
        <end position="635"/>
    </location>
</feature>
<feature type="compositionally biased region" description="Low complexity" evidence="2">
    <location>
        <begin position="85"/>
        <end position="99"/>
    </location>
</feature>
<sequence length="872" mass="96213">MLPTNRKRPRGTDNAADNTSGGDICSDDNSDACDGGSSNDFGNGLVDSQSSRRRLSTSLASPTARKSITGMTGMSPLTSASAGLSQASPSNPSHSSVSSGRRRSPRPHKLDASAVRSRSSYPNHRVIHVPPYHTPPTSSPLPPCPRPMLTPIPTTFPTLPSPSPSLPSTAPPRVQLPAKSTFFPAAVPPIRRETLRELDLEAILGNVQLRHDLLFDSGLQFRPTTCRRKRQAADRYWLAIRRELESGCTCTTFDMDDRVLECVCHTPQHPQRGHSVRTRWPTADHSKGSSLTNNLLPSRIPALITELREVMLSVMSPSPIPPPVHYSNSPTLPESPSDAFVTKAMKTSRAIASKGQSSPSTPLSPTATDAPDSPSPPAPAVPDPFAFDTPLPPQAKRFPVIYPELSSQTLHQHTQLRAVLDVELIVQQIVHGVFDPVGLIRYIGHIIKFHCAPMRDILVSEMVELAQSSLPGSDPARPDLHRVVQAFRRCFDLLELMKLDIANHQLQNLRPYLNRTAVNCELDALHERLSVKLITLDGTRRWISKHYKNVTSASSAIGQDEWQLRASKTLSLDRAICEGIIDLVFDPPPCSSVVAATFAEQLFLPPPSPTSQPSPTHLHHHHQQPQQAPKTSAPGYPETLWLDQTRLSILSTDAADLTALYMMLLLYRQVAHLSSTYPRIQEWELERVKREIWELGPDRLGWHFFKGGIGAVSVGDEEEQHAAWERGVRDITLQLAVRAQETASGVNSSVATEPSNPPDASMLQLVEGWMHTHLQNGSGLHQLMKTKLRRALLDVVRMTLYTPLADVPFPPQNQSQSQTQRARATMPRLPPGNGLEPLMPEIQHLGERIAKLVAFHSRVYHLVYEASGFIMD</sequence>
<evidence type="ECO:0008006" key="5">
    <source>
        <dbReference type="Google" id="ProtNLM"/>
    </source>
</evidence>
<feature type="compositionally biased region" description="Low complexity" evidence="2">
    <location>
        <begin position="357"/>
        <end position="372"/>
    </location>
</feature>
<dbReference type="PANTHER" id="PTHR12832:SF11">
    <property type="entry name" value="LD23868P"/>
    <property type="match status" value="1"/>
</dbReference>
<feature type="region of interest" description="Disordered" evidence="2">
    <location>
        <begin position="346"/>
        <end position="388"/>
    </location>
</feature>
<feature type="compositionally biased region" description="Pro residues" evidence="2">
    <location>
        <begin position="373"/>
        <end position="382"/>
    </location>
</feature>
<protein>
    <recommendedName>
        <fullName evidence="5">Tcp11-domain-containing protein</fullName>
    </recommendedName>
</protein>
<dbReference type="EMBL" id="MU128933">
    <property type="protein sequence ID" value="KAF9517278.1"/>
    <property type="molecule type" value="Genomic_DNA"/>
</dbReference>
<dbReference type="GO" id="GO:0010737">
    <property type="term" value="P:protein kinase A signaling"/>
    <property type="evidence" value="ECO:0007669"/>
    <property type="project" value="TreeGrafter"/>
</dbReference>
<evidence type="ECO:0000256" key="1">
    <source>
        <dbReference type="ARBA" id="ARBA00010954"/>
    </source>
</evidence>
<evidence type="ECO:0000313" key="4">
    <source>
        <dbReference type="Proteomes" id="UP000886523"/>
    </source>
</evidence>
<dbReference type="PANTHER" id="PTHR12832">
    <property type="entry name" value="TESTIS-SPECIFIC PROTEIN PBS13 T-COMPLEX 11"/>
    <property type="match status" value="1"/>
</dbReference>
<proteinExistence type="inferred from homology"/>